<evidence type="ECO:0000256" key="1">
    <source>
        <dbReference type="SAM" id="MobiDB-lite"/>
    </source>
</evidence>
<feature type="compositionally biased region" description="Basic and acidic residues" evidence="1">
    <location>
        <begin position="51"/>
        <end position="61"/>
    </location>
</feature>
<reference evidence="2 3" key="1">
    <citation type="journal article" date="2013" name="PLoS Genet.">
        <title>Comparative genome structure, secondary metabolite, and effector coding capacity across Cochliobolus pathogens.</title>
        <authorList>
            <person name="Condon B.J."/>
            <person name="Leng Y."/>
            <person name="Wu D."/>
            <person name="Bushley K.E."/>
            <person name="Ohm R.A."/>
            <person name="Otillar R."/>
            <person name="Martin J."/>
            <person name="Schackwitz W."/>
            <person name="Grimwood J."/>
            <person name="MohdZainudin N."/>
            <person name="Xue C."/>
            <person name="Wang R."/>
            <person name="Manning V.A."/>
            <person name="Dhillon B."/>
            <person name="Tu Z.J."/>
            <person name="Steffenson B.J."/>
            <person name="Salamov A."/>
            <person name="Sun H."/>
            <person name="Lowry S."/>
            <person name="LaButti K."/>
            <person name="Han J."/>
            <person name="Copeland A."/>
            <person name="Lindquist E."/>
            <person name="Barry K."/>
            <person name="Schmutz J."/>
            <person name="Baker S.E."/>
            <person name="Ciuffetti L.M."/>
            <person name="Grigoriev I.V."/>
            <person name="Zhong S."/>
            <person name="Turgeon B.G."/>
        </authorList>
    </citation>
    <scope>NUCLEOTIDE SEQUENCE [LARGE SCALE GENOMIC DNA]</scope>
    <source>
        <strain evidence="2 3">FI3</strain>
    </source>
</reference>
<accession>W7EW56</accession>
<feature type="region of interest" description="Disordered" evidence="1">
    <location>
        <begin position="32"/>
        <end position="61"/>
    </location>
</feature>
<gene>
    <name evidence="2" type="ORF">COCVIDRAFT_12466</name>
</gene>
<dbReference type="AlphaFoldDB" id="W7EW56"/>
<evidence type="ECO:0000313" key="2">
    <source>
        <dbReference type="EMBL" id="EUN31179.1"/>
    </source>
</evidence>
<dbReference type="GeneID" id="26251166"/>
<name>W7EW56_BIPV3</name>
<dbReference type="HOGENOM" id="CLU_1434233_0_0_1"/>
<sequence>MALHAARGCVRETLKWTRSKRRRDGQWGWGWGRGLVKATPDEDGGSIANSTRRESTGEGWDKAGIVGQDSVWCAVDKMRVKEGGGALVGTEEEDEEEGWANGRGADNSRQGGSGSEEANKLSMHCRRRGSEGDTVPGAATRVNLGKGVCCWRVGLVVVALIALHRLMRPDAATVDAEPRPSAPWPAKAC</sequence>
<organism evidence="2 3">
    <name type="scientific">Bipolaris victoriae (strain FI3)</name>
    <name type="common">Victoria blight of oats agent</name>
    <name type="synonym">Cochliobolus victoriae</name>
    <dbReference type="NCBI Taxonomy" id="930091"/>
    <lineage>
        <taxon>Eukaryota</taxon>
        <taxon>Fungi</taxon>
        <taxon>Dikarya</taxon>
        <taxon>Ascomycota</taxon>
        <taxon>Pezizomycotina</taxon>
        <taxon>Dothideomycetes</taxon>
        <taxon>Pleosporomycetidae</taxon>
        <taxon>Pleosporales</taxon>
        <taxon>Pleosporineae</taxon>
        <taxon>Pleosporaceae</taxon>
        <taxon>Bipolaris</taxon>
    </lineage>
</organism>
<protein>
    <submittedName>
        <fullName evidence="2">Uncharacterized protein</fullName>
    </submittedName>
</protein>
<proteinExistence type="predicted"/>
<dbReference type="RefSeq" id="XP_014560727.1">
    <property type="nucleotide sequence ID" value="XM_014705241.1"/>
</dbReference>
<evidence type="ECO:0000313" key="3">
    <source>
        <dbReference type="Proteomes" id="UP000054337"/>
    </source>
</evidence>
<dbReference type="EMBL" id="KI968700">
    <property type="protein sequence ID" value="EUN31179.1"/>
    <property type="molecule type" value="Genomic_DNA"/>
</dbReference>
<keyword evidence="3" id="KW-1185">Reference proteome</keyword>
<feature type="region of interest" description="Disordered" evidence="1">
    <location>
        <begin position="84"/>
        <end position="138"/>
    </location>
</feature>
<dbReference type="Proteomes" id="UP000054337">
    <property type="component" value="Unassembled WGS sequence"/>
</dbReference>